<feature type="compositionally biased region" description="Acidic residues" evidence="10">
    <location>
        <begin position="177"/>
        <end position="193"/>
    </location>
</feature>
<evidence type="ECO:0000256" key="6">
    <source>
        <dbReference type="ARBA" id="ARBA00023125"/>
    </source>
</evidence>
<evidence type="ECO:0000256" key="5">
    <source>
        <dbReference type="ARBA" id="ARBA00023015"/>
    </source>
</evidence>
<dbReference type="InterPro" id="IPR017053">
    <property type="entry name" value="Response_reg_B-typ_pln"/>
</dbReference>
<feature type="domain" description="Response regulatory" evidence="11">
    <location>
        <begin position="16"/>
        <end position="131"/>
    </location>
</feature>
<gene>
    <name evidence="12" type="ORF">JRO89_XS03G0247400</name>
</gene>
<evidence type="ECO:0000256" key="8">
    <source>
        <dbReference type="ARBA" id="ARBA00023242"/>
    </source>
</evidence>
<dbReference type="Pfam" id="PF00072">
    <property type="entry name" value="Response_reg"/>
    <property type="match status" value="1"/>
</dbReference>
<evidence type="ECO:0000313" key="13">
    <source>
        <dbReference type="Proteomes" id="UP000827721"/>
    </source>
</evidence>
<comment type="caution">
    <text evidence="12">The sequence shown here is derived from an EMBL/GenBank/DDBJ whole genome shotgun (WGS) entry which is preliminary data.</text>
</comment>
<dbReference type="SUPFAM" id="SSF52172">
    <property type="entry name" value="CheY-like"/>
    <property type="match status" value="1"/>
</dbReference>
<evidence type="ECO:0000256" key="10">
    <source>
        <dbReference type="SAM" id="MobiDB-lite"/>
    </source>
</evidence>
<dbReference type="PANTHER" id="PTHR43874">
    <property type="entry name" value="TWO-COMPONENT RESPONSE REGULATOR"/>
    <property type="match status" value="1"/>
</dbReference>
<evidence type="ECO:0000256" key="4">
    <source>
        <dbReference type="ARBA" id="ARBA00023012"/>
    </source>
</evidence>
<evidence type="ECO:0000256" key="1">
    <source>
        <dbReference type="ARBA" id="ARBA00004123"/>
    </source>
</evidence>
<dbReference type="InterPro" id="IPR011006">
    <property type="entry name" value="CheY-like_superfamily"/>
</dbReference>
<evidence type="ECO:0000259" key="11">
    <source>
        <dbReference type="PROSITE" id="PS50110"/>
    </source>
</evidence>
<dbReference type="PIRSF" id="PIRSF036392">
    <property type="entry name" value="RR_ARR_type-B"/>
    <property type="match status" value="1"/>
</dbReference>
<reference evidence="12 13" key="1">
    <citation type="submission" date="2021-02" db="EMBL/GenBank/DDBJ databases">
        <title>Plant Genome Project.</title>
        <authorList>
            <person name="Zhang R.-G."/>
        </authorList>
    </citation>
    <scope>NUCLEOTIDE SEQUENCE [LARGE SCALE GENOMIC DNA]</scope>
    <source>
        <tissue evidence="12">Leaves</tissue>
    </source>
</reference>
<dbReference type="PANTHER" id="PTHR43874:SF7">
    <property type="entry name" value="TWO-COMPONENT RESPONSE REGULATOR ARR10"/>
    <property type="match status" value="1"/>
</dbReference>
<keyword evidence="9" id="KW-0597">Phosphoprotein</keyword>
<accession>A0ABQ8IBP0</accession>
<evidence type="ECO:0000256" key="2">
    <source>
        <dbReference type="ARBA" id="ARBA00006015"/>
    </source>
</evidence>
<dbReference type="Gene3D" id="1.10.10.60">
    <property type="entry name" value="Homeodomain-like"/>
    <property type="match status" value="1"/>
</dbReference>
<comment type="similarity">
    <text evidence="2">Belongs to the ARR family. Type-B subfamily.</text>
</comment>
<feature type="modified residue" description="4-aspartylphosphate" evidence="9">
    <location>
        <position position="67"/>
    </location>
</feature>
<dbReference type="EMBL" id="JAFEMO010000003">
    <property type="protein sequence ID" value="KAH7574071.1"/>
    <property type="molecule type" value="Genomic_DNA"/>
</dbReference>
<evidence type="ECO:0000256" key="9">
    <source>
        <dbReference type="PROSITE-ProRule" id="PRU00169"/>
    </source>
</evidence>
<comment type="subcellular location">
    <subcellularLocation>
        <location evidence="1">Nucleus</location>
    </subcellularLocation>
</comment>
<dbReference type="InterPro" id="IPR045279">
    <property type="entry name" value="ARR-like"/>
</dbReference>
<dbReference type="PROSITE" id="PS50110">
    <property type="entry name" value="RESPONSE_REGULATORY"/>
    <property type="match status" value="1"/>
</dbReference>
<evidence type="ECO:0000256" key="7">
    <source>
        <dbReference type="ARBA" id="ARBA00023163"/>
    </source>
</evidence>
<evidence type="ECO:0000313" key="12">
    <source>
        <dbReference type="EMBL" id="KAH7574071.1"/>
    </source>
</evidence>
<evidence type="ECO:0000256" key="3">
    <source>
        <dbReference type="ARBA" id="ARBA00022864"/>
    </source>
</evidence>
<dbReference type="Gene3D" id="3.40.50.2300">
    <property type="match status" value="1"/>
</dbReference>
<protein>
    <recommendedName>
        <fullName evidence="11">Response regulatory domain-containing protein</fullName>
    </recommendedName>
</protein>
<keyword evidence="13" id="KW-1185">Reference proteome</keyword>
<organism evidence="12 13">
    <name type="scientific">Xanthoceras sorbifolium</name>
    <dbReference type="NCBI Taxonomy" id="99658"/>
    <lineage>
        <taxon>Eukaryota</taxon>
        <taxon>Viridiplantae</taxon>
        <taxon>Streptophyta</taxon>
        <taxon>Embryophyta</taxon>
        <taxon>Tracheophyta</taxon>
        <taxon>Spermatophyta</taxon>
        <taxon>Magnoliopsida</taxon>
        <taxon>eudicotyledons</taxon>
        <taxon>Gunneridae</taxon>
        <taxon>Pentapetalae</taxon>
        <taxon>rosids</taxon>
        <taxon>malvids</taxon>
        <taxon>Sapindales</taxon>
        <taxon>Sapindaceae</taxon>
        <taxon>Xanthoceroideae</taxon>
        <taxon>Xanthoceras</taxon>
    </lineage>
</organism>
<keyword evidence="4" id="KW-0902">Two-component regulatory system</keyword>
<keyword evidence="3" id="KW-0932">Cytokinin signaling pathway</keyword>
<keyword evidence="8" id="KW-0539">Nucleus</keyword>
<name>A0ABQ8IBP0_9ROSI</name>
<keyword evidence="5" id="KW-0805">Transcription regulation</keyword>
<dbReference type="CDD" id="cd17584">
    <property type="entry name" value="REC_typeB_ARR-like"/>
    <property type="match status" value="1"/>
</dbReference>
<feature type="compositionally biased region" description="Basic and acidic residues" evidence="10">
    <location>
        <begin position="134"/>
        <end position="154"/>
    </location>
</feature>
<feature type="region of interest" description="Disordered" evidence="10">
    <location>
        <begin position="133"/>
        <end position="197"/>
    </location>
</feature>
<keyword evidence="7" id="KW-0804">Transcription</keyword>
<proteinExistence type="inferred from homology"/>
<dbReference type="Proteomes" id="UP000827721">
    <property type="component" value="Unassembled WGS sequence"/>
</dbReference>
<sequence>MTVEQANGDRFPIGMRVLAVDDDATCLMYLETLLRRCQYHVTTTNQAITALNMLRENKDKYDLVISDVHMPDMDGFKLLELVGLEMDLPVIMLSGNGDPKNVMKGITHGACDYLLKPVRIEELKNIWQHVVRRKQSETKERNNADSQDKPHHGSGEAAGMGNSDQNGKLNKKRKDQNEDEDEERDENENDNDDLSTQKKPRVVWSVDLHRKFVAAVNQLSIDSIGCTQKDSRFDECRKADQRKCGKPSPGINSLTFNMPKYRLYLKRISCVANQQANMVAALGSTDPAYLRMNPVNGLANFHTLAGGGQFQSSTFRPFVQNGMFGRLTSPAGLGMRGLPSSGMVPLRQAQGLDVAISDQGKFHPALLHGSHNGSILQGMPPSLELDQLQPNKSITSISELSSANDNITMFPVSTGFPDARTTFGRSNNPLLGAADNPLMLRDPQEAHSNKIFGNQSSVSSIPLSSGSSSHLLDHGRCNDNWSSAVQSFVVQPNSFPFGGGFKQPTLHPSNLRENFSTMALQIGNNPCDVSASLPNRLQDSKSDLQFQAVSVSKIAEQTISSAPQEWGNHNQNAPYGGNIICSSLNSAIPINGDVEPLVQSIDPNNTFFHRSSEFDSIGQSNFVDHFPMKINEVQSSSMQTSLNLKEEYFIGQQAPQGSYISNKGDSLEDLVTSMVKQVNTLYCAQVPVEIPLCIDAS</sequence>
<dbReference type="InterPro" id="IPR001789">
    <property type="entry name" value="Sig_transdc_resp-reg_receiver"/>
</dbReference>
<keyword evidence="6" id="KW-0238">DNA-binding</keyword>
<dbReference type="SMART" id="SM00448">
    <property type="entry name" value="REC"/>
    <property type="match status" value="1"/>
</dbReference>